<comment type="caution">
    <text evidence="2">The sequence shown here is derived from an EMBL/GenBank/DDBJ whole genome shotgun (WGS) entry which is preliminary data.</text>
</comment>
<dbReference type="Proteomes" id="UP000078529">
    <property type="component" value="Unassembled WGS sequence"/>
</dbReference>
<dbReference type="EMBL" id="LDQA01000055">
    <property type="protein sequence ID" value="KTR03344.1"/>
    <property type="molecule type" value="Genomic_DNA"/>
</dbReference>
<dbReference type="InterPro" id="IPR000182">
    <property type="entry name" value="GNAT_dom"/>
</dbReference>
<name>A0A175RK63_9HYPH</name>
<feature type="domain" description="N-acetyltransferase" evidence="1">
    <location>
        <begin position="10"/>
        <end position="155"/>
    </location>
</feature>
<keyword evidence="2" id="KW-0808">Transferase</keyword>
<dbReference type="InterPro" id="IPR016181">
    <property type="entry name" value="Acyl_CoA_acyltransferase"/>
</dbReference>
<keyword evidence="3" id="KW-1185">Reference proteome</keyword>
<evidence type="ECO:0000259" key="1">
    <source>
        <dbReference type="PROSITE" id="PS51186"/>
    </source>
</evidence>
<gene>
    <name evidence="2" type="ORF">NS365_18775</name>
</gene>
<dbReference type="GO" id="GO:0016747">
    <property type="term" value="F:acyltransferase activity, transferring groups other than amino-acyl groups"/>
    <property type="evidence" value="ECO:0007669"/>
    <property type="project" value="InterPro"/>
</dbReference>
<protein>
    <submittedName>
        <fullName evidence="2">GCN5 family acetyltransferase</fullName>
    </submittedName>
</protein>
<accession>A0A175RK63</accession>
<reference evidence="2 3" key="1">
    <citation type="journal article" date="2016" name="Front. Microbiol.">
        <title>Genomic Resource of Rice Seed Associated Bacteria.</title>
        <authorList>
            <person name="Midha S."/>
            <person name="Bansal K."/>
            <person name="Sharma S."/>
            <person name="Kumar N."/>
            <person name="Patil P.P."/>
            <person name="Chaudhry V."/>
            <person name="Patil P.B."/>
        </authorList>
    </citation>
    <scope>NUCLEOTIDE SEQUENCE [LARGE SCALE GENOMIC DNA]</scope>
    <source>
        <strain evidence="2 3">NS365</strain>
    </source>
</reference>
<dbReference type="SUPFAM" id="SSF55729">
    <property type="entry name" value="Acyl-CoA N-acyltransferases (Nat)"/>
    <property type="match status" value="1"/>
</dbReference>
<sequence>MLSILQDLDLVFEAEQFAHADTIEAINAEAFGPGRFTRAAERVREASAHDRTLSRVAMIRGEVVGSVRLTPVRIGDAPVLMLGPLAVRPAFKKRGIGRMLLSLSAEAAREAGETAIFLVGDRAYYTPLGYVPLPIGSVIMPGPVDQARILGLELIPGALHGVSGAVLPRR</sequence>
<evidence type="ECO:0000313" key="3">
    <source>
        <dbReference type="Proteomes" id="UP000078529"/>
    </source>
</evidence>
<dbReference type="PROSITE" id="PS51186">
    <property type="entry name" value="GNAT"/>
    <property type="match status" value="1"/>
</dbReference>
<dbReference type="Gene3D" id="3.40.630.30">
    <property type="match status" value="1"/>
</dbReference>
<organism evidence="2 3">
    <name type="scientific">Aureimonas ureilytica</name>
    <dbReference type="NCBI Taxonomy" id="401562"/>
    <lineage>
        <taxon>Bacteria</taxon>
        <taxon>Pseudomonadati</taxon>
        <taxon>Pseudomonadota</taxon>
        <taxon>Alphaproteobacteria</taxon>
        <taxon>Hyphomicrobiales</taxon>
        <taxon>Aurantimonadaceae</taxon>
        <taxon>Aureimonas</taxon>
    </lineage>
</organism>
<dbReference type="AlphaFoldDB" id="A0A175RK63"/>
<evidence type="ECO:0000313" key="2">
    <source>
        <dbReference type="EMBL" id="KTR03344.1"/>
    </source>
</evidence>
<dbReference type="PATRIC" id="fig|401562.4.peg.3698"/>
<proteinExistence type="predicted"/>
<dbReference type="Pfam" id="PF00583">
    <property type="entry name" value="Acetyltransf_1"/>
    <property type="match status" value="1"/>
</dbReference>
<dbReference type="CDD" id="cd04301">
    <property type="entry name" value="NAT_SF"/>
    <property type="match status" value="1"/>
</dbReference>
<dbReference type="RefSeq" id="WP_058601834.1">
    <property type="nucleotide sequence ID" value="NZ_LDQA01000055.1"/>
</dbReference>